<evidence type="ECO:0000256" key="2">
    <source>
        <dbReference type="ARBA" id="ARBA00006656"/>
    </source>
</evidence>
<evidence type="ECO:0000313" key="12">
    <source>
        <dbReference type="EMBL" id="PIO32279.1"/>
    </source>
</evidence>
<dbReference type="SMART" id="SM00204">
    <property type="entry name" value="TGFB"/>
    <property type="match status" value="1"/>
</dbReference>
<dbReference type="Gene3D" id="2.60.120.970">
    <property type="match status" value="1"/>
</dbReference>
<evidence type="ECO:0000256" key="7">
    <source>
        <dbReference type="ARBA" id="ARBA00023030"/>
    </source>
</evidence>
<keyword evidence="13" id="KW-1185">Reference proteome</keyword>
<dbReference type="GO" id="GO:0008083">
    <property type="term" value="F:growth factor activity"/>
    <property type="evidence" value="ECO:0007669"/>
    <property type="project" value="UniProtKB-KW"/>
</dbReference>
<dbReference type="Pfam" id="PF00019">
    <property type="entry name" value="TGF_beta"/>
    <property type="match status" value="1"/>
</dbReference>
<evidence type="ECO:0000259" key="11">
    <source>
        <dbReference type="PROSITE" id="PS51362"/>
    </source>
</evidence>
<protein>
    <recommendedName>
        <fullName evidence="11">TGF-beta family profile domain-containing protein</fullName>
    </recommendedName>
</protein>
<comment type="similarity">
    <text evidence="2 10">Belongs to the TGF-beta family.</text>
</comment>
<accession>A0A2G9RWK7</accession>
<proteinExistence type="inferred from homology"/>
<evidence type="ECO:0000256" key="3">
    <source>
        <dbReference type="ARBA" id="ARBA00022473"/>
    </source>
</evidence>
<dbReference type="PANTHER" id="PTHR11848:SF159">
    <property type="entry name" value="NODAL HOMOLOG"/>
    <property type="match status" value="1"/>
</dbReference>
<dbReference type="EMBL" id="KV933100">
    <property type="protein sequence ID" value="PIO32279.1"/>
    <property type="molecule type" value="Genomic_DNA"/>
</dbReference>
<evidence type="ECO:0000313" key="13">
    <source>
        <dbReference type="Proteomes" id="UP000228934"/>
    </source>
</evidence>
<keyword evidence="7 10" id="KW-0339">Growth factor</keyword>
<dbReference type="AlphaFoldDB" id="A0A2G9RWK7"/>
<gene>
    <name evidence="12" type="ORF">AB205_0047430</name>
</gene>
<dbReference type="Gene3D" id="2.10.90.10">
    <property type="entry name" value="Cystine-knot cytokines"/>
    <property type="match status" value="1"/>
</dbReference>
<evidence type="ECO:0000256" key="1">
    <source>
        <dbReference type="ARBA" id="ARBA00004613"/>
    </source>
</evidence>
<dbReference type="GO" id="GO:0009888">
    <property type="term" value="P:tissue development"/>
    <property type="evidence" value="ECO:0007669"/>
    <property type="project" value="UniProtKB-ARBA"/>
</dbReference>
<dbReference type="SUPFAM" id="SSF57501">
    <property type="entry name" value="Cystine-knot cytokines"/>
    <property type="match status" value="1"/>
</dbReference>
<dbReference type="GO" id="GO:0007369">
    <property type="term" value="P:gastrulation"/>
    <property type="evidence" value="ECO:0007669"/>
    <property type="project" value="UniProtKB-ARBA"/>
</dbReference>
<name>A0A2G9RWK7_AQUCT</name>
<dbReference type="PROSITE" id="PS00250">
    <property type="entry name" value="TGF_BETA_1"/>
    <property type="match status" value="1"/>
</dbReference>
<evidence type="ECO:0000256" key="5">
    <source>
        <dbReference type="ARBA" id="ARBA00022685"/>
    </source>
</evidence>
<evidence type="ECO:0000256" key="10">
    <source>
        <dbReference type="RuleBase" id="RU000354"/>
    </source>
</evidence>
<feature type="domain" description="TGF-beta family profile" evidence="11">
    <location>
        <begin position="203"/>
        <end position="331"/>
    </location>
</feature>
<reference evidence="13" key="1">
    <citation type="journal article" date="2017" name="Nat. Commun.">
        <title>The North American bullfrog draft genome provides insight into hormonal regulation of long noncoding RNA.</title>
        <authorList>
            <person name="Hammond S.A."/>
            <person name="Warren R.L."/>
            <person name="Vandervalk B.P."/>
            <person name="Kucuk E."/>
            <person name="Khan H."/>
            <person name="Gibb E.A."/>
            <person name="Pandoh P."/>
            <person name="Kirk H."/>
            <person name="Zhao Y."/>
            <person name="Jones M."/>
            <person name="Mungall A.J."/>
            <person name="Coope R."/>
            <person name="Pleasance S."/>
            <person name="Moore R.A."/>
            <person name="Holt R.A."/>
            <person name="Round J.M."/>
            <person name="Ohora S."/>
            <person name="Walle B.V."/>
            <person name="Veldhoen N."/>
            <person name="Helbing C.C."/>
            <person name="Birol I."/>
        </authorList>
    </citation>
    <scope>NUCLEOTIDE SEQUENCE [LARGE SCALE GENOMIC DNA]</scope>
</reference>
<dbReference type="InterPro" id="IPR015615">
    <property type="entry name" value="TGF-beta-rel"/>
</dbReference>
<dbReference type="OrthoDB" id="5949851at2759"/>
<sequence>MFFLVTSRKTKLQNNIQMLIFSELVCFSADCTEVNNRLKLSFDMSSISSSNELQLAQLRIHIPSFLVLEDKTLDIYHSKKEKELFLGSFTIDPATLKGSSWASFDLTQMLQLFLQHVREKYADEHIKSKYITEKTMDTNMEFEPKYGRKQTTYTFSAERVVLVVFAKDKSYDSVVGSQSLIKTVESSKYVTLEKASRVSAIRRHRRNRNENHHMLINNVPSRPVEHGKPLCQRVDMFVDFGEIGWGDWIVFPKKYNAYRCEGACPIPLNETFKPTNHAYMKSVVKLYQPEKVDCPSCVPVRMSPLSMLYYEGSDVVLRHHEEMIVEECGCS</sequence>
<dbReference type="CDD" id="cd13759">
    <property type="entry name" value="TGF_beta_NODAL"/>
    <property type="match status" value="1"/>
</dbReference>
<keyword evidence="8" id="KW-1015">Disulfide bond</keyword>
<keyword evidence="6" id="KW-0732">Signal</keyword>
<evidence type="ECO:0000256" key="6">
    <source>
        <dbReference type="ARBA" id="ARBA00022729"/>
    </source>
</evidence>
<keyword evidence="3" id="KW-0217">Developmental protein</keyword>
<evidence type="ECO:0000256" key="4">
    <source>
        <dbReference type="ARBA" id="ARBA00022525"/>
    </source>
</evidence>
<evidence type="ECO:0000256" key="9">
    <source>
        <dbReference type="ARBA" id="ARBA00023180"/>
    </source>
</evidence>
<dbReference type="GO" id="GO:0005125">
    <property type="term" value="F:cytokine activity"/>
    <property type="evidence" value="ECO:0007669"/>
    <property type="project" value="TreeGrafter"/>
</dbReference>
<keyword evidence="9" id="KW-0325">Glycoprotein</keyword>
<dbReference type="InterPro" id="IPR001839">
    <property type="entry name" value="TGF-b_C"/>
</dbReference>
<comment type="subcellular location">
    <subcellularLocation>
        <location evidence="1">Secreted</location>
    </subcellularLocation>
</comment>
<dbReference type="PANTHER" id="PTHR11848">
    <property type="entry name" value="TGF-BETA FAMILY"/>
    <property type="match status" value="1"/>
</dbReference>
<dbReference type="FunFam" id="2.10.90.10:FF:000026">
    <property type="entry name" value="Nodal homolog 3-A"/>
    <property type="match status" value="1"/>
</dbReference>
<dbReference type="InterPro" id="IPR029034">
    <property type="entry name" value="Cystine-knot_cytokine"/>
</dbReference>
<dbReference type="PROSITE" id="PS51362">
    <property type="entry name" value="TGF_BETA_2"/>
    <property type="match status" value="1"/>
</dbReference>
<organism evidence="12 13">
    <name type="scientific">Aquarana catesbeiana</name>
    <name type="common">American bullfrog</name>
    <name type="synonym">Rana catesbeiana</name>
    <dbReference type="NCBI Taxonomy" id="8400"/>
    <lineage>
        <taxon>Eukaryota</taxon>
        <taxon>Metazoa</taxon>
        <taxon>Chordata</taxon>
        <taxon>Craniata</taxon>
        <taxon>Vertebrata</taxon>
        <taxon>Euteleostomi</taxon>
        <taxon>Amphibia</taxon>
        <taxon>Batrachia</taxon>
        <taxon>Anura</taxon>
        <taxon>Neobatrachia</taxon>
        <taxon>Ranoidea</taxon>
        <taxon>Ranidae</taxon>
        <taxon>Aquarana</taxon>
    </lineage>
</organism>
<evidence type="ECO:0000256" key="8">
    <source>
        <dbReference type="ARBA" id="ARBA00023157"/>
    </source>
</evidence>
<dbReference type="InterPro" id="IPR017948">
    <property type="entry name" value="TGFb_CS"/>
</dbReference>
<dbReference type="GO" id="GO:0005615">
    <property type="term" value="C:extracellular space"/>
    <property type="evidence" value="ECO:0007669"/>
    <property type="project" value="TreeGrafter"/>
</dbReference>
<dbReference type="Proteomes" id="UP000228934">
    <property type="component" value="Unassembled WGS sequence"/>
</dbReference>
<keyword evidence="5" id="KW-0165">Cleavage on pair of basic residues</keyword>
<keyword evidence="4" id="KW-0964">Secreted</keyword>